<dbReference type="AlphaFoldDB" id="A0A0C2WL51"/>
<keyword evidence="3" id="KW-0418">Kinase</keyword>
<dbReference type="Pfam" id="PF02816">
    <property type="entry name" value="Alpha_kinase"/>
    <property type="match status" value="1"/>
</dbReference>
<sequence length="774" mass="86314">MSIHIPRSVELTIERDDPVACYYYNECASMFAAGTILQVANTDRGSYRLCPGHFNQLCAKYEIERPPNCDQTQQRIERSRISGSPNFIVPSAPVAQTPRIEVIEHDIARAQRGEGPSVQAAPGTYSMPPPSSNIAHKLNPGYNSNHLQYPAMVNKAVGVAFGGGLTASASSSGRFSKAPVLTAAFDKKVTCQVSLRHEKSGVANPKLIANIQGTFQLLPTQTVGTLMSQGWKQLHARFLSFTNGHQDLITPLNALSFIQKNGLSLLDKLNLPMSTVFDNLRKVLKVEVYFVMTEVAYSQLCTDIENAAQYDDDDDNDGGANFQSAPYLKRQDSPFNAIIFEAAVLPKDNESRGTKRKALEPPTEERQAKILRPEEGQGAVMTEYDGTRVFRGHTCLNFADVDDAIDATPDFSAEEGVGDLRLKDAHEVDIIFPDPDLTIKKIVQALQKFKESYTDDLTHRRGDLSIDETPLGEGNEKMCYKAHLYLPYSNRKRSEPLPEIFSGQIVAKRLKQDTGTVQENTGSGEVAFYPAVAERRLGHKDLFHHSWIIAIWHEGFRLEEHLQKLYPGMPTPPRVRLARTALAVKPDASTNSSTKTSAKTAKSAKSSAKSKIEGPNAHGAWLIEERIYGNWVKYISNRTSVLDFPPNTPSKVKEIAEYCSFLQHCQWLGTRGKLFLTDFQGVDGVLSDLQVLCDGPKNPFGRGNVRWTLFSFPDEHSCATNRWCTHFQLEPPKHWPDHTNKQPWCHDSRVWAGAGVDEYGDEYDVRELVNMDNV</sequence>
<accession>A0A0C2WL51</accession>
<dbReference type="OrthoDB" id="301415at2759"/>
<dbReference type="PROSITE" id="PS51158">
    <property type="entry name" value="ALPHA_KINASE"/>
    <property type="match status" value="1"/>
</dbReference>
<dbReference type="GO" id="GO:0005524">
    <property type="term" value="F:ATP binding"/>
    <property type="evidence" value="ECO:0007669"/>
    <property type="project" value="InterPro"/>
</dbReference>
<evidence type="ECO:0000259" key="5">
    <source>
        <dbReference type="PROSITE" id="PS51158"/>
    </source>
</evidence>
<dbReference type="InterPro" id="IPR004166">
    <property type="entry name" value="a-kinase_dom"/>
</dbReference>
<dbReference type="HOGENOM" id="CLU_361369_0_0_1"/>
<evidence type="ECO:0000313" key="7">
    <source>
        <dbReference type="Proteomes" id="UP000054097"/>
    </source>
</evidence>
<reference evidence="7" key="2">
    <citation type="submission" date="2015-01" db="EMBL/GenBank/DDBJ databases">
        <title>Evolutionary Origins and Diversification of the Mycorrhizal Mutualists.</title>
        <authorList>
            <consortium name="DOE Joint Genome Institute"/>
            <consortium name="Mycorrhizal Genomics Consortium"/>
            <person name="Kohler A."/>
            <person name="Kuo A."/>
            <person name="Nagy L.G."/>
            <person name="Floudas D."/>
            <person name="Copeland A."/>
            <person name="Barry K.W."/>
            <person name="Cichocki N."/>
            <person name="Veneault-Fourrey C."/>
            <person name="LaButti K."/>
            <person name="Lindquist E.A."/>
            <person name="Lipzen A."/>
            <person name="Lundell T."/>
            <person name="Morin E."/>
            <person name="Murat C."/>
            <person name="Riley R."/>
            <person name="Ohm R."/>
            <person name="Sun H."/>
            <person name="Tunlid A."/>
            <person name="Henrissat B."/>
            <person name="Grigoriev I.V."/>
            <person name="Hibbett D.S."/>
            <person name="Martin F."/>
        </authorList>
    </citation>
    <scope>NUCLEOTIDE SEQUENCE [LARGE SCALE GENOMIC DNA]</scope>
    <source>
        <strain evidence="7">MAFF 305830</strain>
    </source>
</reference>
<feature type="region of interest" description="Disordered" evidence="4">
    <location>
        <begin position="586"/>
        <end position="613"/>
    </location>
</feature>
<reference evidence="6 7" key="1">
    <citation type="submission" date="2014-04" db="EMBL/GenBank/DDBJ databases">
        <authorList>
            <consortium name="DOE Joint Genome Institute"/>
            <person name="Kuo A."/>
            <person name="Zuccaro A."/>
            <person name="Kohler A."/>
            <person name="Nagy L.G."/>
            <person name="Floudas D."/>
            <person name="Copeland A."/>
            <person name="Barry K.W."/>
            <person name="Cichocki N."/>
            <person name="Veneault-Fourrey C."/>
            <person name="LaButti K."/>
            <person name="Lindquist E.A."/>
            <person name="Lipzen A."/>
            <person name="Lundell T."/>
            <person name="Morin E."/>
            <person name="Murat C."/>
            <person name="Sun H."/>
            <person name="Tunlid A."/>
            <person name="Henrissat B."/>
            <person name="Grigoriev I.V."/>
            <person name="Hibbett D.S."/>
            <person name="Martin F."/>
            <person name="Nordberg H.P."/>
            <person name="Cantor M.N."/>
            <person name="Hua S.X."/>
        </authorList>
    </citation>
    <scope>NUCLEOTIDE SEQUENCE [LARGE SCALE GENOMIC DNA]</scope>
    <source>
        <strain evidence="6 7">MAFF 305830</strain>
    </source>
</reference>
<dbReference type="Gene3D" id="3.20.200.10">
    <property type="entry name" value="MHCK/EF2 kinase"/>
    <property type="match status" value="1"/>
</dbReference>
<dbReference type="GO" id="GO:0004674">
    <property type="term" value="F:protein serine/threonine kinase activity"/>
    <property type="evidence" value="ECO:0007669"/>
    <property type="project" value="UniProtKB-KW"/>
</dbReference>
<dbReference type="SUPFAM" id="SSF56112">
    <property type="entry name" value="Protein kinase-like (PK-like)"/>
    <property type="match status" value="1"/>
</dbReference>
<protein>
    <recommendedName>
        <fullName evidence="5">Alpha-type protein kinase domain-containing protein</fullName>
    </recommendedName>
</protein>
<evidence type="ECO:0000256" key="3">
    <source>
        <dbReference type="ARBA" id="ARBA00022777"/>
    </source>
</evidence>
<dbReference type="Proteomes" id="UP000054097">
    <property type="component" value="Unassembled WGS sequence"/>
</dbReference>
<proteinExistence type="predicted"/>
<dbReference type="InterPro" id="IPR011009">
    <property type="entry name" value="Kinase-like_dom_sf"/>
</dbReference>
<keyword evidence="7" id="KW-1185">Reference proteome</keyword>
<keyword evidence="1" id="KW-0723">Serine/threonine-protein kinase</keyword>
<evidence type="ECO:0000256" key="4">
    <source>
        <dbReference type="SAM" id="MobiDB-lite"/>
    </source>
</evidence>
<organism evidence="6 7">
    <name type="scientific">Serendipita vermifera MAFF 305830</name>
    <dbReference type="NCBI Taxonomy" id="933852"/>
    <lineage>
        <taxon>Eukaryota</taxon>
        <taxon>Fungi</taxon>
        <taxon>Dikarya</taxon>
        <taxon>Basidiomycota</taxon>
        <taxon>Agaricomycotina</taxon>
        <taxon>Agaricomycetes</taxon>
        <taxon>Sebacinales</taxon>
        <taxon>Serendipitaceae</taxon>
        <taxon>Serendipita</taxon>
    </lineage>
</organism>
<feature type="domain" description="Alpha-type protein kinase" evidence="5">
    <location>
        <begin position="445"/>
        <end position="732"/>
    </location>
</feature>
<dbReference type="STRING" id="933852.A0A0C2WL51"/>
<keyword evidence="2" id="KW-0808">Transferase</keyword>
<feature type="compositionally biased region" description="Low complexity" evidence="4">
    <location>
        <begin position="588"/>
        <end position="609"/>
    </location>
</feature>
<dbReference type="EMBL" id="KN824301">
    <property type="protein sequence ID" value="KIM27038.1"/>
    <property type="molecule type" value="Genomic_DNA"/>
</dbReference>
<gene>
    <name evidence="6" type="ORF">M408DRAFT_24793</name>
</gene>
<evidence type="ECO:0000256" key="2">
    <source>
        <dbReference type="ARBA" id="ARBA00022679"/>
    </source>
</evidence>
<name>A0A0C2WL51_SERVB</name>
<evidence type="ECO:0000256" key="1">
    <source>
        <dbReference type="ARBA" id="ARBA00022527"/>
    </source>
</evidence>
<evidence type="ECO:0000313" key="6">
    <source>
        <dbReference type="EMBL" id="KIM27038.1"/>
    </source>
</evidence>